<dbReference type="Pfam" id="PF05598">
    <property type="entry name" value="DUF772"/>
    <property type="match status" value="1"/>
</dbReference>
<name>A0A430B5A9_9ENTE</name>
<protein>
    <submittedName>
        <fullName evidence="3">DDE transposase</fullName>
    </submittedName>
</protein>
<dbReference type="RefSeq" id="WP_126805951.1">
    <property type="nucleotide sequence ID" value="NZ_NGKA01000001.1"/>
</dbReference>
<dbReference type="GO" id="GO:0004803">
    <property type="term" value="F:transposase activity"/>
    <property type="evidence" value="ECO:0007669"/>
    <property type="project" value="InterPro"/>
</dbReference>
<comment type="caution">
    <text evidence="3">The sequence shown here is derived from an EMBL/GenBank/DDBJ whole genome shotgun (WGS) entry which is preliminary data.</text>
</comment>
<dbReference type="InterPro" id="IPR002559">
    <property type="entry name" value="Transposase_11"/>
</dbReference>
<dbReference type="Proteomes" id="UP000287605">
    <property type="component" value="Unassembled WGS sequence"/>
</dbReference>
<evidence type="ECO:0000259" key="2">
    <source>
        <dbReference type="Pfam" id="PF05598"/>
    </source>
</evidence>
<dbReference type="OrthoDB" id="2198621at2"/>
<dbReference type="Pfam" id="PF01609">
    <property type="entry name" value="DDE_Tnp_1"/>
    <property type="match status" value="1"/>
</dbReference>
<feature type="domain" description="Transposase InsH N-terminal" evidence="2">
    <location>
        <begin position="25"/>
        <end position="108"/>
    </location>
</feature>
<gene>
    <name evidence="3" type="ORF">CBF29_00035</name>
</gene>
<dbReference type="GO" id="GO:0003677">
    <property type="term" value="F:DNA binding"/>
    <property type="evidence" value="ECO:0007669"/>
    <property type="project" value="InterPro"/>
</dbReference>
<evidence type="ECO:0000313" key="4">
    <source>
        <dbReference type="Proteomes" id="UP000287605"/>
    </source>
</evidence>
<organism evidence="3 4">
    <name type="scientific">Vagococcus elongatus</name>
    <dbReference type="NCBI Taxonomy" id="180344"/>
    <lineage>
        <taxon>Bacteria</taxon>
        <taxon>Bacillati</taxon>
        <taxon>Bacillota</taxon>
        <taxon>Bacilli</taxon>
        <taxon>Lactobacillales</taxon>
        <taxon>Enterococcaceae</taxon>
        <taxon>Vagococcus</taxon>
    </lineage>
</organism>
<dbReference type="EMBL" id="NGKA01000001">
    <property type="protein sequence ID" value="RSU15505.1"/>
    <property type="molecule type" value="Genomic_DNA"/>
</dbReference>
<sequence length="412" mass="47377">MTIIQQPTFIDIEILMTLDIKERHAQIFSPIDFYPIISLFQKENQRGAPVSINYEAAIRAIIARYIEGIPSVKALVRRLNEDVAFKLSLGFLYSERVPSEATFCRMMKKSGNHPIVLNQLNDELLSKINQEFNVFSEEVAIDATAVKAHSKSKKTENTKVSSTVNQKNMSVEERLLELPMYPSWGVKSNSQGRHNYWFGYKAHYAATANTHYLLAGITTSAFIADVSVAIPLMDKIASLGVKNTFVLMDKGYDAQAIYEKAHDLSFEPIIDLKRVPKNDGEIDNFYAPTCFLEYSYQYESFDKRYHALKFKRPETRCRDCPLNNEGLCQKVIKIKQATDVRKYAHPGRGSLAWKKLYKKRSSVERVNAYLKENYQLNNTNYYKASRVVVEHQLIQLAYNLKTFCQQKLTKNK</sequence>
<feature type="domain" description="Transposase IS4-like" evidence="1">
    <location>
        <begin position="137"/>
        <end position="400"/>
    </location>
</feature>
<keyword evidence="4" id="KW-1185">Reference proteome</keyword>
<dbReference type="InterPro" id="IPR008490">
    <property type="entry name" value="Transposase_InsH_N"/>
</dbReference>
<accession>A0A430B5A9</accession>
<evidence type="ECO:0000313" key="3">
    <source>
        <dbReference type="EMBL" id="RSU15505.1"/>
    </source>
</evidence>
<dbReference type="PANTHER" id="PTHR35604">
    <property type="entry name" value="TRANSPOSASE INSH FOR INSERTION SEQUENCE ELEMENT IS5A-RELATED"/>
    <property type="match status" value="1"/>
</dbReference>
<evidence type="ECO:0000259" key="1">
    <source>
        <dbReference type="Pfam" id="PF01609"/>
    </source>
</evidence>
<dbReference type="PANTHER" id="PTHR35604:SF2">
    <property type="entry name" value="TRANSPOSASE INSH FOR INSERTION SEQUENCE ELEMENT IS5A-RELATED"/>
    <property type="match status" value="1"/>
</dbReference>
<dbReference type="AlphaFoldDB" id="A0A430B5A9"/>
<dbReference type="GO" id="GO:0006313">
    <property type="term" value="P:DNA transposition"/>
    <property type="evidence" value="ECO:0007669"/>
    <property type="project" value="InterPro"/>
</dbReference>
<proteinExistence type="predicted"/>
<reference evidence="3 4" key="1">
    <citation type="submission" date="2017-05" db="EMBL/GenBank/DDBJ databases">
        <title>Vagococcus spp. assemblies.</title>
        <authorList>
            <person name="Gulvik C.A."/>
        </authorList>
    </citation>
    <scope>NUCLEOTIDE SEQUENCE [LARGE SCALE GENOMIC DNA]</scope>
    <source>
        <strain evidence="3 4">CCUG 51432</strain>
    </source>
</reference>